<proteinExistence type="predicted"/>
<keyword evidence="3" id="KW-1185">Reference proteome</keyword>
<dbReference type="EMBL" id="FOMT01000002">
    <property type="protein sequence ID" value="SFE02112.1"/>
    <property type="molecule type" value="Genomic_DNA"/>
</dbReference>
<dbReference type="Proteomes" id="UP000198855">
    <property type="component" value="Unassembled WGS sequence"/>
</dbReference>
<evidence type="ECO:0000313" key="2">
    <source>
        <dbReference type="EMBL" id="SFE02112.1"/>
    </source>
</evidence>
<dbReference type="OrthoDB" id="2624784at2"/>
<name>A0A1I1X437_9BACL</name>
<evidence type="ECO:0000256" key="1">
    <source>
        <dbReference type="SAM" id="Phobius"/>
    </source>
</evidence>
<organism evidence="2 3">
    <name type="scientific">Paenibacillus catalpae</name>
    <dbReference type="NCBI Taxonomy" id="1045775"/>
    <lineage>
        <taxon>Bacteria</taxon>
        <taxon>Bacillati</taxon>
        <taxon>Bacillota</taxon>
        <taxon>Bacilli</taxon>
        <taxon>Bacillales</taxon>
        <taxon>Paenibacillaceae</taxon>
        <taxon>Paenibacillus</taxon>
    </lineage>
</organism>
<keyword evidence="1" id="KW-1133">Transmembrane helix</keyword>
<gene>
    <name evidence="2" type="ORF">SAMN05216378_2001</name>
</gene>
<sequence>MDIGFITLTILLLIGTTVVKWKHMKNTSSKVLYFTIVGLIAVLIIFCVNYKAYSILNVTIIREMVMGMYNLMRGQGG</sequence>
<dbReference type="STRING" id="1045775.SAMN05216378_2001"/>
<dbReference type="AlphaFoldDB" id="A0A1I1X437"/>
<protein>
    <submittedName>
        <fullName evidence="2">Uncharacterized protein</fullName>
    </submittedName>
</protein>
<reference evidence="3" key="1">
    <citation type="submission" date="2016-10" db="EMBL/GenBank/DDBJ databases">
        <authorList>
            <person name="Varghese N."/>
            <person name="Submissions S."/>
        </authorList>
    </citation>
    <scope>NUCLEOTIDE SEQUENCE [LARGE SCALE GENOMIC DNA]</scope>
    <source>
        <strain evidence="3">CGMCC 1.10784</strain>
    </source>
</reference>
<keyword evidence="1" id="KW-0812">Transmembrane</keyword>
<evidence type="ECO:0000313" key="3">
    <source>
        <dbReference type="Proteomes" id="UP000198855"/>
    </source>
</evidence>
<accession>A0A1I1X437</accession>
<dbReference type="RefSeq" id="WP_091184140.1">
    <property type="nucleotide sequence ID" value="NZ_FOMT01000002.1"/>
</dbReference>
<keyword evidence="1" id="KW-0472">Membrane</keyword>
<feature type="transmembrane region" description="Helical" evidence="1">
    <location>
        <begin position="30"/>
        <end position="50"/>
    </location>
</feature>